<reference evidence="3" key="1">
    <citation type="submission" date="2017-01" db="EMBL/GenBank/DDBJ databases">
        <authorList>
            <person name="Varghese N."/>
            <person name="Submissions S."/>
        </authorList>
    </citation>
    <scope>NUCLEOTIDE SEQUENCE [LARGE SCALE GENOMIC DNA]</scope>
    <source>
        <strain evidence="3">DSM 22306</strain>
    </source>
</reference>
<dbReference type="InterPro" id="IPR000594">
    <property type="entry name" value="ThiF_NAD_FAD-bd"/>
</dbReference>
<dbReference type="GO" id="GO:0061503">
    <property type="term" value="F:tRNA threonylcarbamoyladenosine dehydratase"/>
    <property type="evidence" value="ECO:0007669"/>
    <property type="project" value="TreeGrafter"/>
</dbReference>
<dbReference type="InterPro" id="IPR035985">
    <property type="entry name" value="Ubiquitin-activating_enz"/>
</dbReference>
<dbReference type="NCBIfam" id="NF006077">
    <property type="entry name" value="PRK08223.1"/>
    <property type="match status" value="1"/>
</dbReference>
<dbReference type="PANTHER" id="PTHR43267:SF1">
    <property type="entry name" value="TRNA THREONYLCARBAMOYLADENOSINE DEHYDRATASE"/>
    <property type="match status" value="1"/>
</dbReference>
<gene>
    <name evidence="2" type="ORF">SAMN05421760_1011051</name>
</gene>
<dbReference type="Proteomes" id="UP000185999">
    <property type="component" value="Unassembled WGS sequence"/>
</dbReference>
<evidence type="ECO:0000259" key="1">
    <source>
        <dbReference type="Pfam" id="PF00899"/>
    </source>
</evidence>
<dbReference type="InterPro" id="IPR045886">
    <property type="entry name" value="ThiF/MoeB/HesA"/>
</dbReference>
<keyword evidence="3" id="KW-1185">Reference proteome</keyword>
<dbReference type="STRING" id="619304.SAMN05421760_1011051"/>
<name>A0A1N7JF15_9GAMM</name>
<dbReference type="OrthoDB" id="272552at2"/>
<dbReference type="GO" id="GO:0061504">
    <property type="term" value="P:cyclic threonylcarbamoyladenosine biosynthetic process"/>
    <property type="evidence" value="ECO:0007669"/>
    <property type="project" value="TreeGrafter"/>
</dbReference>
<dbReference type="SUPFAM" id="SSF69572">
    <property type="entry name" value="Activating enzymes of the ubiquitin-like proteins"/>
    <property type="match status" value="1"/>
</dbReference>
<dbReference type="EMBL" id="FTOE01000001">
    <property type="protein sequence ID" value="SIS47898.1"/>
    <property type="molecule type" value="Genomic_DNA"/>
</dbReference>
<feature type="domain" description="THIF-type NAD/FAD binding fold" evidence="1">
    <location>
        <begin position="9"/>
        <end position="267"/>
    </location>
</feature>
<dbReference type="PANTHER" id="PTHR43267">
    <property type="entry name" value="TRNA THREONYLCARBAMOYLADENOSINE DEHYDRATASE"/>
    <property type="match status" value="1"/>
</dbReference>
<dbReference type="RefSeq" id="WP_054343172.1">
    <property type="nucleotide sequence ID" value="NZ_FTOE01000001.1"/>
</dbReference>
<dbReference type="AlphaFoldDB" id="A0A1N7JF15"/>
<dbReference type="Gene3D" id="3.40.50.720">
    <property type="entry name" value="NAD(P)-binding Rossmann-like Domain"/>
    <property type="match status" value="1"/>
</dbReference>
<proteinExistence type="predicted"/>
<evidence type="ECO:0000313" key="3">
    <source>
        <dbReference type="Proteomes" id="UP000185999"/>
    </source>
</evidence>
<dbReference type="Pfam" id="PF00899">
    <property type="entry name" value="ThiF"/>
    <property type="match status" value="1"/>
</dbReference>
<evidence type="ECO:0000313" key="2">
    <source>
        <dbReference type="EMBL" id="SIS47898.1"/>
    </source>
</evidence>
<dbReference type="GO" id="GO:0008641">
    <property type="term" value="F:ubiquitin-like modifier activating enzyme activity"/>
    <property type="evidence" value="ECO:0007669"/>
    <property type="project" value="InterPro"/>
</dbReference>
<organism evidence="2 3">
    <name type="scientific">Neptunomonas antarctica</name>
    <dbReference type="NCBI Taxonomy" id="619304"/>
    <lineage>
        <taxon>Bacteria</taxon>
        <taxon>Pseudomonadati</taxon>
        <taxon>Pseudomonadota</taxon>
        <taxon>Gammaproteobacteria</taxon>
        <taxon>Oceanospirillales</taxon>
        <taxon>Oceanospirillaceae</taxon>
        <taxon>Neptunomonas</taxon>
    </lineage>
</organism>
<protein>
    <submittedName>
        <fullName evidence="2">ThiF family protein</fullName>
    </submittedName>
</protein>
<dbReference type="CDD" id="cd01483">
    <property type="entry name" value="E1_enzyme_family"/>
    <property type="match status" value="1"/>
</dbReference>
<accession>A0A1N7JF15</accession>
<sequence>MYNYDSAVSRNIGWVTEDEQNLLRNKRVAIAGLGGVGGAHLVTLARLGIANFNISDFDSFEVHNMNRQNGALMSTVGKEKLNVMRDKVFDINPSSDIRSFPTGVDSNNIDEFLEGVDLYVDSLDFFALDARKLAFRKCAEKKIPAITAAPLGMGCAFLAFLPGKLSFEDYFCLEGHTEEQQLIRFLIGLSPSMLQKSYLVDMTRADFKAKKGPSTPMAVDLCAGIAGSNALKILLKRGDVIAAPYGLHFDAYKNKLTKTWRPGGNKNPLQKITLRIAERILLK</sequence>